<dbReference type="Gene3D" id="1.10.287.130">
    <property type="match status" value="1"/>
</dbReference>
<evidence type="ECO:0000256" key="7">
    <source>
        <dbReference type="ARBA" id="ARBA00022840"/>
    </source>
</evidence>
<protein>
    <recommendedName>
        <fullName evidence="2">histidine kinase</fullName>
        <ecNumber evidence="2">2.7.13.3</ecNumber>
    </recommendedName>
</protein>
<dbReference type="SMART" id="SM00387">
    <property type="entry name" value="HATPase_c"/>
    <property type="match status" value="1"/>
</dbReference>
<dbReference type="CDD" id="cd00130">
    <property type="entry name" value="PAS"/>
    <property type="match status" value="2"/>
</dbReference>
<dbReference type="GO" id="GO:0004673">
    <property type="term" value="F:protein histidine kinase activity"/>
    <property type="evidence" value="ECO:0007669"/>
    <property type="project" value="UniProtKB-EC"/>
</dbReference>
<keyword evidence="6 12" id="KW-0418">Kinase</keyword>
<dbReference type="InterPro" id="IPR003661">
    <property type="entry name" value="HisK_dim/P_dom"/>
</dbReference>
<evidence type="ECO:0000259" key="10">
    <source>
        <dbReference type="PROSITE" id="PS50112"/>
    </source>
</evidence>
<dbReference type="InterPro" id="IPR035965">
    <property type="entry name" value="PAS-like_dom_sf"/>
</dbReference>
<keyword evidence="8" id="KW-0902">Two-component regulatory system</keyword>
<keyword evidence="5" id="KW-0547">Nucleotide-binding</keyword>
<dbReference type="InterPro" id="IPR036097">
    <property type="entry name" value="HisK_dim/P_sf"/>
</dbReference>
<dbReference type="InterPro" id="IPR001610">
    <property type="entry name" value="PAC"/>
</dbReference>
<feature type="domain" description="Histidine kinase" evidence="9">
    <location>
        <begin position="264"/>
        <end position="467"/>
    </location>
</feature>
<dbReference type="PRINTS" id="PR00344">
    <property type="entry name" value="BCTRLSENSOR"/>
</dbReference>
<organism evidence="12 13">
    <name type="scientific">Aquibacillus albus</name>
    <dbReference type="NCBI Taxonomy" id="1168171"/>
    <lineage>
        <taxon>Bacteria</taxon>
        <taxon>Bacillati</taxon>
        <taxon>Bacillota</taxon>
        <taxon>Bacilli</taxon>
        <taxon>Bacillales</taxon>
        <taxon>Bacillaceae</taxon>
        <taxon>Aquibacillus</taxon>
    </lineage>
</organism>
<dbReference type="Gene3D" id="3.30.450.20">
    <property type="entry name" value="PAS domain"/>
    <property type="match status" value="2"/>
</dbReference>
<dbReference type="InterPro" id="IPR013655">
    <property type="entry name" value="PAS_fold_3"/>
</dbReference>
<keyword evidence="13" id="KW-1185">Reference proteome</keyword>
<evidence type="ECO:0000259" key="9">
    <source>
        <dbReference type="PROSITE" id="PS50109"/>
    </source>
</evidence>
<sequence length="470" mass="53632">MTTKSSSIDFFEIIEKSLIGIVILNKNGIVYANPYVYQLLGYNMDEPLHWEKIIHPQFQSTCKEKFRAILEEKLVVKPEEQKFIRKDGSTIYVEIDGLPCVQGDEVLGQIHIRDISKRKTYEKDYVSRNEEYQLISKHISDIILEITIQGEICYISPSVESVLGYKVNEVIGRNTYDFLHPSDVPSVKKARIQLMKNELPISITYRIKNKDGIYIWVESRSHVVSKQNEKRIVLDIRDISGQVETEKLLRQSEKLALIGELSAGVVHEIKNPLTSIKGFLQLMQAGTIETKDYIAILNSEIDRIEQIANDLLGFAKPKEEMHPLDIAKVIDEVVFLLNAQIKKKDIIIDWQPPISDVYVLGDKSQLKQVMINLIKNGIEASDNADRIEVFLQTNEAYVFIKVKDYGCGIPQEYLNKIGESFFTTKKKGTGLGLMVSHKIINNHKGKIAIESEENKGTTFTIQLPIYKLDS</sequence>
<dbReference type="NCBIfam" id="TIGR00229">
    <property type="entry name" value="sensory_box"/>
    <property type="match status" value="2"/>
</dbReference>
<reference evidence="12 13" key="1">
    <citation type="submission" date="2021-01" db="EMBL/GenBank/DDBJ databases">
        <title>Genomic Encyclopedia of Type Strains, Phase IV (KMG-IV): sequencing the most valuable type-strain genomes for metagenomic binning, comparative biology and taxonomic classification.</title>
        <authorList>
            <person name="Goeker M."/>
        </authorList>
    </citation>
    <scope>NUCLEOTIDE SEQUENCE [LARGE SCALE GENOMIC DNA]</scope>
    <source>
        <strain evidence="12 13">DSM 23711</strain>
    </source>
</reference>
<evidence type="ECO:0000256" key="3">
    <source>
        <dbReference type="ARBA" id="ARBA00022553"/>
    </source>
</evidence>
<dbReference type="Pfam" id="PF08447">
    <property type="entry name" value="PAS_3"/>
    <property type="match status" value="1"/>
</dbReference>
<dbReference type="InterPro" id="IPR005467">
    <property type="entry name" value="His_kinase_dom"/>
</dbReference>
<evidence type="ECO:0000259" key="11">
    <source>
        <dbReference type="PROSITE" id="PS50113"/>
    </source>
</evidence>
<dbReference type="EMBL" id="JAFBDR010000016">
    <property type="protein sequence ID" value="MBM7572278.1"/>
    <property type="molecule type" value="Genomic_DNA"/>
</dbReference>
<dbReference type="EC" id="2.7.13.3" evidence="2"/>
<dbReference type="Pfam" id="PF00512">
    <property type="entry name" value="HisKA"/>
    <property type="match status" value="1"/>
</dbReference>
<dbReference type="Pfam" id="PF13426">
    <property type="entry name" value="PAS_9"/>
    <property type="match status" value="1"/>
</dbReference>
<dbReference type="SMART" id="SM00091">
    <property type="entry name" value="PAS"/>
    <property type="match status" value="2"/>
</dbReference>
<keyword evidence="3" id="KW-0597">Phosphoprotein</keyword>
<proteinExistence type="predicted"/>
<evidence type="ECO:0000313" key="13">
    <source>
        <dbReference type="Proteomes" id="UP001296943"/>
    </source>
</evidence>
<name>A0ABS2N2A6_9BACI</name>
<dbReference type="SMART" id="SM00086">
    <property type="entry name" value="PAC"/>
    <property type="match status" value="2"/>
</dbReference>
<evidence type="ECO:0000256" key="2">
    <source>
        <dbReference type="ARBA" id="ARBA00012438"/>
    </source>
</evidence>
<dbReference type="PANTHER" id="PTHR43065:SF34">
    <property type="entry name" value="SPORULATION KINASE A"/>
    <property type="match status" value="1"/>
</dbReference>
<dbReference type="PROSITE" id="PS50113">
    <property type="entry name" value="PAC"/>
    <property type="match status" value="1"/>
</dbReference>
<evidence type="ECO:0000256" key="8">
    <source>
        <dbReference type="ARBA" id="ARBA00023012"/>
    </source>
</evidence>
<dbReference type="SMART" id="SM00388">
    <property type="entry name" value="HisKA"/>
    <property type="match status" value="1"/>
</dbReference>
<accession>A0ABS2N2A6</accession>
<dbReference type="InterPro" id="IPR036890">
    <property type="entry name" value="HATPase_C_sf"/>
</dbReference>
<feature type="domain" description="PAC" evidence="11">
    <location>
        <begin position="201"/>
        <end position="251"/>
    </location>
</feature>
<comment type="caution">
    <text evidence="12">The sequence shown here is derived from an EMBL/GenBank/DDBJ whole genome shotgun (WGS) entry which is preliminary data.</text>
</comment>
<dbReference type="SUPFAM" id="SSF55874">
    <property type="entry name" value="ATPase domain of HSP90 chaperone/DNA topoisomerase II/histidine kinase"/>
    <property type="match status" value="1"/>
</dbReference>
<evidence type="ECO:0000256" key="6">
    <source>
        <dbReference type="ARBA" id="ARBA00022777"/>
    </source>
</evidence>
<evidence type="ECO:0000256" key="5">
    <source>
        <dbReference type="ARBA" id="ARBA00022741"/>
    </source>
</evidence>
<evidence type="ECO:0000313" key="12">
    <source>
        <dbReference type="EMBL" id="MBM7572278.1"/>
    </source>
</evidence>
<dbReference type="PANTHER" id="PTHR43065">
    <property type="entry name" value="SENSOR HISTIDINE KINASE"/>
    <property type="match status" value="1"/>
</dbReference>
<dbReference type="PROSITE" id="PS50112">
    <property type="entry name" value="PAS"/>
    <property type="match status" value="1"/>
</dbReference>
<comment type="catalytic activity">
    <reaction evidence="1">
        <text>ATP + protein L-histidine = ADP + protein N-phospho-L-histidine.</text>
        <dbReference type="EC" id="2.7.13.3"/>
    </reaction>
</comment>
<evidence type="ECO:0000256" key="4">
    <source>
        <dbReference type="ARBA" id="ARBA00022679"/>
    </source>
</evidence>
<dbReference type="SUPFAM" id="SSF47384">
    <property type="entry name" value="Homodimeric domain of signal transducing histidine kinase"/>
    <property type="match status" value="1"/>
</dbReference>
<dbReference type="Gene3D" id="3.30.565.10">
    <property type="entry name" value="Histidine kinase-like ATPase, C-terminal domain"/>
    <property type="match status" value="1"/>
</dbReference>
<dbReference type="CDD" id="cd00082">
    <property type="entry name" value="HisKA"/>
    <property type="match status" value="1"/>
</dbReference>
<evidence type="ECO:0000256" key="1">
    <source>
        <dbReference type="ARBA" id="ARBA00000085"/>
    </source>
</evidence>
<dbReference type="Pfam" id="PF02518">
    <property type="entry name" value="HATPase_c"/>
    <property type="match status" value="1"/>
</dbReference>
<dbReference type="InterPro" id="IPR000014">
    <property type="entry name" value="PAS"/>
</dbReference>
<dbReference type="SUPFAM" id="SSF55785">
    <property type="entry name" value="PYP-like sensor domain (PAS domain)"/>
    <property type="match status" value="2"/>
</dbReference>
<dbReference type="RefSeq" id="WP_204500565.1">
    <property type="nucleotide sequence ID" value="NZ_JAFBDR010000016.1"/>
</dbReference>
<dbReference type="InterPro" id="IPR003594">
    <property type="entry name" value="HATPase_dom"/>
</dbReference>
<feature type="domain" description="PAS" evidence="10">
    <location>
        <begin position="128"/>
        <end position="198"/>
    </location>
</feature>
<dbReference type="InterPro" id="IPR004358">
    <property type="entry name" value="Sig_transdc_His_kin-like_C"/>
</dbReference>
<dbReference type="PROSITE" id="PS50109">
    <property type="entry name" value="HIS_KIN"/>
    <property type="match status" value="1"/>
</dbReference>
<gene>
    <name evidence="12" type="ORF">JOC48_002781</name>
</gene>
<dbReference type="InterPro" id="IPR000700">
    <property type="entry name" value="PAS-assoc_C"/>
</dbReference>
<keyword evidence="4 12" id="KW-0808">Transferase</keyword>
<dbReference type="Proteomes" id="UP001296943">
    <property type="component" value="Unassembled WGS sequence"/>
</dbReference>
<keyword evidence="7" id="KW-0067">ATP-binding</keyword>